<feature type="region of interest" description="Disordered" evidence="1">
    <location>
        <begin position="72"/>
        <end position="140"/>
    </location>
</feature>
<feature type="compositionally biased region" description="Low complexity" evidence="1">
    <location>
        <begin position="77"/>
        <end position="86"/>
    </location>
</feature>
<dbReference type="OrthoDB" id="10643663at2759"/>
<keyword evidence="3" id="KW-1185">Reference proteome</keyword>
<dbReference type="Proteomes" id="UP000799750">
    <property type="component" value="Unassembled WGS sequence"/>
</dbReference>
<reference evidence="2" key="1">
    <citation type="journal article" date="2020" name="Stud. Mycol.">
        <title>101 Dothideomycetes genomes: a test case for predicting lifestyles and emergence of pathogens.</title>
        <authorList>
            <person name="Haridas S."/>
            <person name="Albert R."/>
            <person name="Binder M."/>
            <person name="Bloem J."/>
            <person name="Labutti K."/>
            <person name="Salamov A."/>
            <person name="Andreopoulos B."/>
            <person name="Baker S."/>
            <person name="Barry K."/>
            <person name="Bills G."/>
            <person name="Bluhm B."/>
            <person name="Cannon C."/>
            <person name="Castanera R."/>
            <person name="Culley D."/>
            <person name="Daum C."/>
            <person name="Ezra D."/>
            <person name="Gonzalez J."/>
            <person name="Henrissat B."/>
            <person name="Kuo A."/>
            <person name="Liang C."/>
            <person name="Lipzen A."/>
            <person name="Lutzoni F."/>
            <person name="Magnuson J."/>
            <person name="Mondo S."/>
            <person name="Nolan M."/>
            <person name="Ohm R."/>
            <person name="Pangilinan J."/>
            <person name="Park H.-J."/>
            <person name="Ramirez L."/>
            <person name="Alfaro M."/>
            <person name="Sun H."/>
            <person name="Tritt A."/>
            <person name="Yoshinaga Y."/>
            <person name="Zwiers L.-H."/>
            <person name="Turgeon B."/>
            <person name="Goodwin S."/>
            <person name="Spatafora J."/>
            <person name="Crous P."/>
            <person name="Grigoriev I."/>
        </authorList>
    </citation>
    <scope>NUCLEOTIDE SEQUENCE</scope>
    <source>
        <strain evidence="2">CBS 269.34</strain>
    </source>
</reference>
<feature type="compositionally biased region" description="Polar residues" evidence="1">
    <location>
        <begin position="87"/>
        <end position="97"/>
    </location>
</feature>
<evidence type="ECO:0000313" key="2">
    <source>
        <dbReference type="EMBL" id="KAF2488369.1"/>
    </source>
</evidence>
<sequence>MPPLRNSYLPAYLKAQFRASEPPRTIHGFQESDTGWNWAHSSAATGPSFPRCGAPDLRSFRAALIFSSTAKSKAGLGNSSGSPPSSTHVRLQPTSAFNPRPPSTHDSLHPTSFFNLRPPPTHDRLQPTSSFSPRPHPTHVRLRPTSAFDPRPQSHDSFHHGPATAFATTMTHLLSERSFEAPFITISLLNSWIQNHKPKFTASAAASKGWLHRAGYGHILGVQHSLLDIGSQSRVLCIRHRNQQRSSAVNSPPWHHWTQRYPLQYTTNFHVMNEDFNAPLASIDKDGFGSYRDKVSMMENAKKIREGLMPFNPPGFDVLNYQLPEAILNSQPGINHYAPSGSQYAAFEHQVPRNYPVPTGPTGTRVERPNASELVQTAGGNLASVAQPRRQWTGSGRSSNNRARNRSPSDALGPTSSTGTGVEPPYGSEPVSTAGGDLTSVAYHWCWWTGPGRLSNILAPVSSAVNGFVSSPRTTRGFSGYFIGPGRQSEYGQA</sequence>
<dbReference type="AlphaFoldDB" id="A0A6A6Q8J5"/>
<feature type="region of interest" description="Disordered" evidence="1">
    <location>
        <begin position="378"/>
        <end position="433"/>
    </location>
</feature>
<evidence type="ECO:0000313" key="3">
    <source>
        <dbReference type="Proteomes" id="UP000799750"/>
    </source>
</evidence>
<protein>
    <submittedName>
        <fullName evidence="2">Uncharacterized protein</fullName>
    </submittedName>
</protein>
<dbReference type="EMBL" id="MU004203">
    <property type="protein sequence ID" value="KAF2488369.1"/>
    <property type="molecule type" value="Genomic_DNA"/>
</dbReference>
<accession>A0A6A6Q8J5</accession>
<proteinExistence type="predicted"/>
<organism evidence="2 3">
    <name type="scientific">Lophium mytilinum</name>
    <dbReference type="NCBI Taxonomy" id="390894"/>
    <lineage>
        <taxon>Eukaryota</taxon>
        <taxon>Fungi</taxon>
        <taxon>Dikarya</taxon>
        <taxon>Ascomycota</taxon>
        <taxon>Pezizomycotina</taxon>
        <taxon>Dothideomycetes</taxon>
        <taxon>Pleosporomycetidae</taxon>
        <taxon>Mytilinidiales</taxon>
        <taxon>Mytilinidiaceae</taxon>
        <taxon>Lophium</taxon>
    </lineage>
</organism>
<gene>
    <name evidence="2" type="ORF">BU16DRAFT_568250</name>
</gene>
<name>A0A6A6Q8J5_9PEZI</name>
<evidence type="ECO:0000256" key="1">
    <source>
        <dbReference type="SAM" id="MobiDB-lite"/>
    </source>
</evidence>